<dbReference type="Proteomes" id="UP000020681">
    <property type="component" value="Unassembled WGS sequence"/>
</dbReference>
<accession>A0ABN0QZ44</accession>
<keyword evidence="3" id="KW-1185">Reference proteome</keyword>
<evidence type="ECO:0000313" key="2">
    <source>
        <dbReference type="EMBL" id="EUA90098.1"/>
    </source>
</evidence>
<gene>
    <name evidence="2" type="ORF">I551_3449</name>
</gene>
<protein>
    <submittedName>
        <fullName evidence="2">Uncharacterized protein</fullName>
    </submittedName>
</protein>
<proteinExistence type="predicted"/>
<name>A0ABN0QZ44_MYCUL</name>
<organism evidence="2 3">
    <name type="scientific">Mycobacterium ulcerans str. Harvey</name>
    <dbReference type="NCBI Taxonomy" id="1299332"/>
    <lineage>
        <taxon>Bacteria</taxon>
        <taxon>Bacillati</taxon>
        <taxon>Actinomycetota</taxon>
        <taxon>Actinomycetes</taxon>
        <taxon>Mycobacteriales</taxon>
        <taxon>Mycobacteriaceae</taxon>
        <taxon>Mycobacterium</taxon>
        <taxon>Mycobacterium ulcerans group</taxon>
    </lineage>
</organism>
<reference evidence="2 3" key="1">
    <citation type="submission" date="2014-01" db="EMBL/GenBank/DDBJ databases">
        <authorList>
            <person name="Dobos K."/>
            <person name="Lenaerts A."/>
            <person name="Ordway D."/>
            <person name="DeGroote M.A."/>
            <person name="Parker T."/>
            <person name="Sizemore C."/>
            <person name="Tallon L.J."/>
            <person name="Sadzewicz L.K."/>
            <person name="Sengamalay N."/>
            <person name="Fraser C.M."/>
            <person name="Hine E."/>
            <person name="Shefchek K.A."/>
            <person name="Das S.P."/>
            <person name="Tettelin H."/>
        </authorList>
    </citation>
    <scope>NUCLEOTIDE SEQUENCE [LARGE SCALE GENOMIC DNA]</scope>
    <source>
        <strain evidence="2 3">Harvey</strain>
    </source>
</reference>
<feature type="region of interest" description="Disordered" evidence="1">
    <location>
        <begin position="1"/>
        <end position="35"/>
    </location>
</feature>
<feature type="compositionally biased region" description="Low complexity" evidence="1">
    <location>
        <begin position="26"/>
        <end position="35"/>
    </location>
</feature>
<feature type="compositionally biased region" description="Gly residues" evidence="1">
    <location>
        <begin position="1"/>
        <end position="25"/>
    </location>
</feature>
<sequence length="207" mass="20087">MLGDGGAGGSGAAGSGIAGGDGGQPGSSVPAAPAAPALARPPMTAAAAPVGRAGGYPVPAGRRWTVDLAWVSWVDTAGTAATPACCSPVRDLEDLAVPARKPLVTAVWAGQPGGWASVGPVEPAGSVAWSVQATGLGRQRRCRRSIVGNRRGRRGRRTVAIERRWSDGGTGGNAVLIGNGGNVGTGTPGAGGSGGVLLGDEGLNGSP</sequence>
<evidence type="ECO:0000256" key="1">
    <source>
        <dbReference type="SAM" id="MobiDB-lite"/>
    </source>
</evidence>
<evidence type="ECO:0000313" key="3">
    <source>
        <dbReference type="Proteomes" id="UP000020681"/>
    </source>
</evidence>
<comment type="caution">
    <text evidence="2">The sequence shown here is derived from an EMBL/GenBank/DDBJ whole genome shotgun (WGS) entry which is preliminary data.</text>
</comment>
<feature type="region of interest" description="Disordered" evidence="1">
    <location>
        <begin position="186"/>
        <end position="207"/>
    </location>
</feature>
<dbReference type="EMBL" id="JAOL01000110">
    <property type="protein sequence ID" value="EUA90098.1"/>
    <property type="molecule type" value="Genomic_DNA"/>
</dbReference>
<feature type="compositionally biased region" description="Gly residues" evidence="1">
    <location>
        <begin position="186"/>
        <end position="197"/>
    </location>
</feature>